<comment type="subcellular location">
    <subcellularLocation>
        <location evidence="1">Cytoplasm</location>
        <location evidence="1">Cytoskeleton</location>
    </subcellularLocation>
</comment>
<evidence type="ECO:0000256" key="3">
    <source>
        <dbReference type="ARBA" id="ARBA00022490"/>
    </source>
</evidence>
<keyword evidence="3" id="KW-0963">Cytoplasm</keyword>
<keyword evidence="5 9" id="KW-0493">Microtubule</keyword>
<organism evidence="13 14">
    <name type="scientific">Malassezia pachydermatis</name>
    <dbReference type="NCBI Taxonomy" id="77020"/>
    <lineage>
        <taxon>Eukaryota</taxon>
        <taxon>Fungi</taxon>
        <taxon>Dikarya</taxon>
        <taxon>Basidiomycota</taxon>
        <taxon>Ustilaginomycotina</taxon>
        <taxon>Malasseziomycetes</taxon>
        <taxon>Malasseziales</taxon>
        <taxon>Malasseziaceae</taxon>
        <taxon>Malassezia</taxon>
    </lineage>
</organism>
<dbReference type="Proteomes" id="UP000037751">
    <property type="component" value="Unassembled WGS sequence"/>
</dbReference>
<gene>
    <name evidence="13" type="ORF">Malapachy_2909</name>
</gene>
<dbReference type="Gene3D" id="1.20.5.1430">
    <property type="match status" value="1"/>
</dbReference>
<dbReference type="InterPro" id="IPR004953">
    <property type="entry name" value="EB1_C"/>
</dbReference>
<dbReference type="GO" id="GO:0051010">
    <property type="term" value="F:microtubule plus-end binding"/>
    <property type="evidence" value="ECO:0007669"/>
    <property type="project" value="UniProtKB-ARBA"/>
</dbReference>
<evidence type="ECO:0000256" key="10">
    <source>
        <dbReference type="SAM" id="MobiDB-lite"/>
    </source>
</evidence>
<evidence type="ECO:0000313" key="14">
    <source>
        <dbReference type="Proteomes" id="UP000037751"/>
    </source>
</evidence>
<evidence type="ECO:0000256" key="2">
    <source>
        <dbReference type="ARBA" id="ARBA00010729"/>
    </source>
</evidence>
<dbReference type="FunFam" id="1.10.418.10:FF:000028">
    <property type="entry name" value="RP/EB family microtubule-associated protein"/>
    <property type="match status" value="1"/>
</dbReference>
<dbReference type="GO" id="GO:0051301">
    <property type="term" value="P:cell division"/>
    <property type="evidence" value="ECO:0007669"/>
    <property type="project" value="UniProtKB-KW"/>
</dbReference>
<dbReference type="SUPFAM" id="SSF140612">
    <property type="entry name" value="EB1 dimerisation domain-like"/>
    <property type="match status" value="1"/>
</dbReference>
<dbReference type="STRING" id="77020.A0A0M8MY84"/>
<comment type="caution">
    <text evidence="13">The sequence shown here is derived from an EMBL/GenBank/DDBJ whole genome shotgun (WGS) entry which is preliminary data.</text>
</comment>
<evidence type="ECO:0000256" key="4">
    <source>
        <dbReference type="ARBA" id="ARBA00022618"/>
    </source>
</evidence>
<evidence type="ECO:0000256" key="8">
    <source>
        <dbReference type="ARBA" id="ARBA00023306"/>
    </source>
</evidence>
<feature type="compositionally biased region" description="Polar residues" evidence="10">
    <location>
        <begin position="182"/>
        <end position="195"/>
    </location>
</feature>
<dbReference type="PANTHER" id="PTHR10623">
    <property type="entry name" value="MICROTUBULE-ASSOCIATED PROTEIN RP/EB FAMILY MEMBER"/>
    <property type="match status" value="1"/>
</dbReference>
<dbReference type="PROSITE" id="PS50021">
    <property type="entry name" value="CH"/>
    <property type="match status" value="1"/>
</dbReference>
<evidence type="ECO:0000259" key="11">
    <source>
        <dbReference type="PROSITE" id="PS50021"/>
    </source>
</evidence>
<dbReference type="GO" id="GO:0051233">
    <property type="term" value="C:spindle midzone"/>
    <property type="evidence" value="ECO:0007669"/>
    <property type="project" value="UniProtKB-ARBA"/>
</dbReference>
<feature type="region of interest" description="Disordered" evidence="10">
    <location>
        <begin position="295"/>
        <end position="321"/>
    </location>
</feature>
<reference evidence="13 14" key="1">
    <citation type="submission" date="2015-07" db="EMBL/GenBank/DDBJ databases">
        <title>Draft Genome Sequence of Malassezia furfur CBS1878 and Malassezia pachydermatis CBS1879.</title>
        <authorList>
            <person name="Triana S."/>
            <person name="Ohm R."/>
            <person name="Gonzalez A."/>
            <person name="DeCock H."/>
            <person name="Restrepo S."/>
            <person name="Celis A."/>
        </authorList>
    </citation>
    <scope>NUCLEOTIDE SEQUENCE [LARGE SCALE GENOMIC DNA]</scope>
    <source>
        <strain evidence="13 14">CBS 1879</strain>
    </source>
</reference>
<dbReference type="Pfam" id="PF03271">
    <property type="entry name" value="EB1"/>
    <property type="match status" value="1"/>
</dbReference>
<dbReference type="InterPro" id="IPR027328">
    <property type="entry name" value="MAPRE"/>
</dbReference>
<feature type="region of interest" description="Disordered" evidence="10">
    <location>
        <begin position="116"/>
        <end position="210"/>
    </location>
</feature>
<name>A0A0M8MY84_9BASI</name>
<feature type="domain" description="EB1 C-terminal" evidence="12">
    <location>
        <begin position="207"/>
        <end position="296"/>
    </location>
</feature>
<dbReference type="SUPFAM" id="SSF47576">
    <property type="entry name" value="Calponin-homology domain, CH-domain"/>
    <property type="match status" value="1"/>
</dbReference>
<feature type="compositionally biased region" description="Basic and acidic residues" evidence="10">
    <location>
        <begin position="301"/>
        <end position="313"/>
    </location>
</feature>
<dbReference type="InterPro" id="IPR001715">
    <property type="entry name" value="CH_dom"/>
</dbReference>
<feature type="domain" description="Calponin-homology (CH)" evidence="11">
    <location>
        <begin position="2"/>
        <end position="103"/>
    </location>
</feature>
<dbReference type="GO" id="GO:0030473">
    <property type="term" value="P:nuclear migration along microtubule"/>
    <property type="evidence" value="ECO:0007669"/>
    <property type="project" value="UniProtKB-ARBA"/>
</dbReference>
<dbReference type="InterPro" id="IPR036872">
    <property type="entry name" value="CH_dom_sf"/>
</dbReference>
<feature type="compositionally biased region" description="Low complexity" evidence="10">
    <location>
        <begin position="160"/>
        <end position="173"/>
    </location>
</feature>
<keyword evidence="7" id="KW-0206">Cytoskeleton</keyword>
<evidence type="ECO:0000259" key="12">
    <source>
        <dbReference type="PROSITE" id="PS51230"/>
    </source>
</evidence>
<dbReference type="GO" id="GO:0072686">
    <property type="term" value="C:mitotic spindle"/>
    <property type="evidence" value="ECO:0007669"/>
    <property type="project" value="UniProtKB-ARBA"/>
</dbReference>
<proteinExistence type="inferred from homology"/>
<evidence type="ECO:0000256" key="7">
    <source>
        <dbReference type="ARBA" id="ARBA00023212"/>
    </source>
</evidence>
<evidence type="ECO:0000313" key="13">
    <source>
        <dbReference type="EMBL" id="KOS16160.1"/>
    </source>
</evidence>
<comment type="similarity">
    <text evidence="2">Belongs to the MAPRE family.</text>
</comment>
<accession>A0A0M8MY84</accession>
<protein>
    <submittedName>
        <fullName evidence="13">Eb1-like protein</fullName>
    </submittedName>
</protein>
<dbReference type="VEuPathDB" id="FungiDB:Malapachy_2909"/>
<dbReference type="PROSITE" id="PS51230">
    <property type="entry name" value="EB1_C"/>
    <property type="match status" value="1"/>
</dbReference>
<keyword evidence="6" id="KW-0498">Mitosis</keyword>
<keyword evidence="4" id="KW-0132">Cell division</keyword>
<evidence type="ECO:0000256" key="5">
    <source>
        <dbReference type="ARBA" id="ARBA00022701"/>
    </source>
</evidence>
<evidence type="ECO:0000256" key="6">
    <source>
        <dbReference type="ARBA" id="ARBA00022776"/>
    </source>
</evidence>
<dbReference type="Gene3D" id="1.10.418.10">
    <property type="entry name" value="Calponin-like domain"/>
    <property type="match status" value="1"/>
</dbReference>
<keyword evidence="14" id="KW-1185">Reference proteome</keyword>
<dbReference type="GO" id="GO:0035372">
    <property type="term" value="P:protein localization to microtubule"/>
    <property type="evidence" value="ECO:0007669"/>
    <property type="project" value="UniProtKB-ARBA"/>
</dbReference>
<dbReference type="AlphaFoldDB" id="A0A0M8MY84"/>
<dbReference type="RefSeq" id="XP_017993792.1">
    <property type="nucleotide sequence ID" value="XM_018137393.1"/>
</dbReference>
<evidence type="ECO:0000256" key="1">
    <source>
        <dbReference type="ARBA" id="ARBA00004245"/>
    </source>
</evidence>
<keyword evidence="8" id="KW-0131">Cell cycle</keyword>
<dbReference type="GO" id="GO:0035371">
    <property type="term" value="C:microtubule plus-end"/>
    <property type="evidence" value="ECO:0007669"/>
    <property type="project" value="UniProtKB-ARBA"/>
</dbReference>
<dbReference type="GeneID" id="28729269"/>
<dbReference type="InterPro" id="IPR036133">
    <property type="entry name" value="EB1_C_sf"/>
</dbReference>
<dbReference type="EMBL" id="LGAV01000001">
    <property type="protein sequence ID" value="KOS16160.1"/>
    <property type="molecule type" value="Genomic_DNA"/>
</dbReference>
<evidence type="ECO:0000256" key="9">
    <source>
        <dbReference type="PROSITE-ProRule" id="PRU00576"/>
    </source>
</evidence>
<sequence length="321" mass="35573">MSASRTELIAWVNELLGLNYTKVEQCGTGAAYAQIIDSIYGNVPMSRINFAARQEYESLANYKVLQNVFIKNRIDKPIPVDRLVRCKMQDNLEFLQWIKKFWDMNYTGEGMYDAEGRRAGHPGTPGSAMGRRSVSSAGARPRHSVAPRPSGVGPRPSTVGPRPSTTAARTPAAGPRPPSAAHTSRTQAANATTGRRMSMAPRGMARGPSIPTETINQLTAEIDEMKLSVDSLERERDFYFGKLRDVEVIIQERLAELLQPKEDGGEELTDPAFTSEAETLKQIQGVLYQTEEGFELPDAMEPEHGHEPEHEPEPLDDTETF</sequence>
<dbReference type="OrthoDB" id="2119228at2759"/>